<dbReference type="CDD" id="cd15787">
    <property type="entry name" value="YycH_N"/>
    <property type="match status" value="1"/>
</dbReference>
<protein>
    <submittedName>
        <fullName evidence="3">Regulatory protein YycH of two-component signal transduction system YycFG</fullName>
    </submittedName>
</protein>
<reference evidence="3" key="1">
    <citation type="submission" date="2021-01" db="EMBL/GenBank/DDBJ databases">
        <title>Genomic Encyclopedia of Type Strains, Phase IV (KMG-IV): sequencing the most valuable type-strain genomes for metagenomic binning, comparative biology and taxonomic classification.</title>
        <authorList>
            <person name="Goeker M."/>
        </authorList>
    </citation>
    <scope>NUCLEOTIDE SEQUENCE</scope>
    <source>
        <strain evidence="3">DSM 25523</strain>
    </source>
</reference>
<dbReference type="AlphaFoldDB" id="A0A938Y1V7"/>
<keyword evidence="4" id="KW-1185">Reference proteome</keyword>
<dbReference type="Gene3D" id="3.30.310.160">
    <property type="entry name" value="YycH protein, domain 2"/>
    <property type="match status" value="1"/>
</dbReference>
<feature type="transmembrane region" description="Helical" evidence="1">
    <location>
        <begin position="12"/>
        <end position="29"/>
    </location>
</feature>
<dbReference type="InterPro" id="IPR042274">
    <property type="entry name" value="YycH/YycI_2"/>
</dbReference>
<dbReference type="Proteomes" id="UP000717624">
    <property type="component" value="Unassembled WGS sequence"/>
</dbReference>
<evidence type="ECO:0000256" key="1">
    <source>
        <dbReference type="SAM" id="Phobius"/>
    </source>
</evidence>
<evidence type="ECO:0000313" key="4">
    <source>
        <dbReference type="Proteomes" id="UP000717624"/>
    </source>
</evidence>
<evidence type="ECO:0000313" key="3">
    <source>
        <dbReference type="EMBL" id="MBM7591791.1"/>
    </source>
</evidence>
<name>A0A938Y1V7_9BACL</name>
<keyword evidence="1" id="KW-1133">Transmembrane helix</keyword>
<keyword evidence="1" id="KW-0472">Membrane</keyword>
<comment type="caution">
    <text evidence="3">The sequence shown here is derived from an EMBL/GenBank/DDBJ whole genome shotgun (WGS) entry which is preliminary data.</text>
</comment>
<evidence type="ECO:0000259" key="2">
    <source>
        <dbReference type="Pfam" id="PF07435"/>
    </source>
</evidence>
<sequence>MISSWKEPVKTVMLVLLVLTSFLLTSLLWNNRTQYQLIEPVQYVKSKPVDTKQLEDLIVPSSIVFHYGEDRHTRAVSTQAVYSLIRTEMTRWYFFDFVTYPLSEEKWTALTRQTEGLEVQFRTQIPVEIASELLKFQDEQGYQQMAGIDRIWLYYSEEEASVFALLMDTKNGEIVRARTAVSFKDLHDSYLPLGKMLPEQIMKTQEAESLTRPDYPFWNIFYLPKQQVKMQKLDYRYSATSNNDLLEAYFLDPNLVRQIVERDGTIIFTDGSRSLQLRPNQQIITFTDPAFQQGNDYLSKEDKLKGAVAFINSHLGWLDDYYLQQIEGNDHEANFIRFQQYLGFYPLISGDDQHLDSISVMIEGGQVVTMKRSLFDLDKLEHQETCMVMSGPELYEWIRTKKLLDPIQVKNAYLGYQTHLDQKQKQIKLRPVWVVETVMGTRYYINAVVSEGKEKGNGLE</sequence>
<accession>A0A938Y1V7</accession>
<proteinExistence type="predicted"/>
<organism evidence="3 4">
    <name type="scientific">Brevibacillus fulvus</name>
    <dbReference type="NCBI Taxonomy" id="1125967"/>
    <lineage>
        <taxon>Bacteria</taxon>
        <taxon>Bacillati</taxon>
        <taxon>Bacillota</taxon>
        <taxon>Bacilli</taxon>
        <taxon>Bacillales</taxon>
        <taxon>Paenibacillaceae</taxon>
        <taxon>Brevibacillus</taxon>
    </lineage>
</organism>
<dbReference type="InterPro" id="IPR009996">
    <property type="entry name" value="YycH"/>
</dbReference>
<dbReference type="RefSeq" id="WP_204519478.1">
    <property type="nucleotide sequence ID" value="NZ_BAABIN010000036.1"/>
</dbReference>
<dbReference type="EMBL" id="JAFBEB010000015">
    <property type="protein sequence ID" value="MBM7591791.1"/>
    <property type="molecule type" value="Genomic_DNA"/>
</dbReference>
<feature type="domain" description="Regulatory protein YycH" evidence="2">
    <location>
        <begin position="8"/>
        <end position="436"/>
    </location>
</feature>
<gene>
    <name evidence="3" type="ORF">JOD01_003443</name>
</gene>
<keyword evidence="1" id="KW-0812">Transmembrane</keyword>
<dbReference type="Pfam" id="PF07435">
    <property type="entry name" value="YycH"/>
    <property type="match status" value="1"/>
</dbReference>